<dbReference type="RefSeq" id="WP_127154814.1">
    <property type="nucleotide sequence ID" value="NZ_CP029042.1"/>
</dbReference>
<protein>
    <recommendedName>
        <fullName evidence="2">DUF6603 domain-containing protein</fullName>
    </recommendedName>
</protein>
<dbReference type="Pfam" id="PF20248">
    <property type="entry name" value="DUF6603"/>
    <property type="match status" value="1"/>
</dbReference>
<dbReference type="EMBL" id="CP029042">
    <property type="protein sequence ID" value="AZS76123.1"/>
    <property type="molecule type" value="Genomic_DNA"/>
</dbReference>
<feature type="region of interest" description="Disordered" evidence="1">
    <location>
        <begin position="1585"/>
        <end position="1614"/>
    </location>
</feature>
<evidence type="ECO:0000313" key="3">
    <source>
        <dbReference type="EMBL" id="AZS76123.1"/>
    </source>
</evidence>
<evidence type="ECO:0000256" key="1">
    <source>
        <dbReference type="SAM" id="MobiDB-lite"/>
    </source>
</evidence>
<evidence type="ECO:0000259" key="2">
    <source>
        <dbReference type="Pfam" id="PF20248"/>
    </source>
</evidence>
<sequence>MALPVADLLASFPAPGEDFVLPLDAIELPELYQLFAVGNELVLRAAEAAQEQLTVIGEAALDGHQVALRLVFYADTAQEFVTGLRAEFDAAMSLVELAAAWGLELAEAPAGFLAEVAALTARYDLAVSRVAITARTERLRLVFARPARNAGLVALVGDLGSQALVSGLPYVGPEIPDGERIGVRGVELIAVGLGGLTAEHCALVNAAVAEVAAETADDEQWWPLLPERELVAGLWVGACYQLPGGEPQVWAVRLAVPGAEIDWVPDFPALPPLGRFTLSGFGLRRLVGSGISGLGVYLRLSVKLGWLDLSLPEAGFDFSLPDAGPFSVIPRLPKLSLSLGGAELAFEVPEGPDLPEWPGLPGLPADGLLTGWWDGSVDLKRLADLLGLFGFSPPPLPDLLNPQLPSLGLRFDLSAGDFQLVGELPRLRFVLAGLPPLSGPDGWGKVALLGIKGLGACLSELPFIGDRLPELPDFLLNGISLAGLGTGLSRPQMELLNGWIGSLPSGPDSWWPSLDWDFSGGGEGIQGWSLDVDWRLPGRPTVAWGMPWPPPLTPPDLSWLEFADLEIGPLTISGIGLSWPALDEPDWNFGTDWVLRLVLDAKLPLGGGISLGLPGLGFDIDLKTFQVRPRFPHLSLTLPGGFEMEFTVPMPTGPTPPVALTARWQDEEGVPADKLMLGLGADLASAVIPDQLMPRLYSVGLRFDFRSFQMVVAATSSFFGWLLVVQPANEPPRRRFLVAVRGTQQAKASDLPIIDRTDPDRDVTVRDIQLAWAGVTSGAVRRGWTAQEIKDLNTLLAEFGTDPALMSAGADAGTAASGLLPVLLPGEFEPETAVMWAKLGFEGGKLDLVYPADRAFPALGQGDGVVLGRERAEEEQRAFDGYALGPVRFSHAALGYAHGQLFIAFDATMAVGPLTVELLGLGLGVDKDWKVLPVLRGASVALERPGPPKVVIAGAFTRLDLGPDYELAFGAAGRIELLDLLVLQLTGSWAKHKDGWDSIFAYAELAAGRNRINGLFSIGPVTFTGVVLGFGVNSTVRIPTTGELGTFPLIRRLGMQDGEPKKTPAQALEELVGAGGWVTPARGQYWVAGGMEFTVYRFIQARALALVEWGEAGWKVMLAGSTTLLLPPKLPTSSDALAGAAPAVNSLAVNSLCLGKVIVDFVYVYDSALGRFSMDTVIAKGSYLLDPQAQLTGGISLYVWGKDLPGGIKKGFVLSAGGYHPQFKVPAHYPKPPRIGWLWERGPVTIKGQAYAALTDGAFMIGGALAAVFDKGHGINLRAWFTAHVDALVQWKPFYADLAFGLSIGVAATVKVLFVRVRVSLEVSVSLQLWLPPIGGRAKVKVWFISFTIGFGADREGAPPVPWEDFQLQLPAPSRTALKQGCELPDVTKDESEARRAAELPQLVRIDGFTVSVESALPASKITLNGVLFAGGEDARIDIRPMRLTGVVCEQIVEILDQRGEPYDWEEEGWTVTATTEGMPQALWGAPLDDPDHALKQPGLVDGCLTGLTITVPEPTKQLGVGDVPSKALDVEGLPSSRMPLRDSAVAGESPVPDEGSVGVITSTLAATAAKRTRLHEALAGLGVAPGSDGPLTQSARKAGKTLTDPPLLTAAAR</sequence>
<name>A0A3Q9KEX0_9ACTN</name>
<dbReference type="Proteomes" id="UP000275579">
    <property type="component" value="Chromosome"/>
</dbReference>
<feature type="domain" description="DUF6603" evidence="2">
    <location>
        <begin position="883"/>
        <end position="1408"/>
    </location>
</feature>
<gene>
    <name evidence="3" type="ORF">DDE74_39455</name>
</gene>
<proteinExistence type="predicted"/>
<organism evidence="3 4">
    <name type="scientific">Streptomyces lydicus</name>
    <dbReference type="NCBI Taxonomy" id="47763"/>
    <lineage>
        <taxon>Bacteria</taxon>
        <taxon>Bacillati</taxon>
        <taxon>Actinomycetota</taxon>
        <taxon>Actinomycetes</taxon>
        <taxon>Kitasatosporales</taxon>
        <taxon>Streptomycetaceae</taxon>
        <taxon>Streptomyces</taxon>
    </lineage>
</organism>
<dbReference type="InterPro" id="IPR046538">
    <property type="entry name" value="DUF6603"/>
</dbReference>
<reference evidence="3 4" key="1">
    <citation type="submission" date="2018-04" db="EMBL/GenBank/DDBJ databases">
        <title>Complete genome sequences of Streptomyces lydicus strain WYEC and characterization of antagonistic properties of biological control agents.</title>
        <authorList>
            <person name="Mariita R.M."/>
            <person name="Sello J.K."/>
        </authorList>
    </citation>
    <scope>NUCLEOTIDE SEQUENCE [LARGE SCALE GENOMIC DNA]</scope>
    <source>
        <strain evidence="3 4">WYEC 108</strain>
    </source>
</reference>
<accession>A0A3Q9KEX0</accession>
<evidence type="ECO:0000313" key="4">
    <source>
        <dbReference type="Proteomes" id="UP000275579"/>
    </source>
</evidence>